<gene>
    <name evidence="1" type="ORF">ERS852569_01112</name>
</gene>
<sequence>MQQKKECILDLSIGEKYMLTVREASVYFHIGIKHMRRLAENNDGEFALYVGNRYLICRPKFEKYLQKLMENPVRTDGELEKDDEE</sequence>
<protein>
    <submittedName>
        <fullName evidence="1">Excisionase from transposon Tn916</fullName>
    </submittedName>
</protein>
<evidence type="ECO:0000313" key="2">
    <source>
        <dbReference type="Proteomes" id="UP000095762"/>
    </source>
</evidence>
<dbReference type="Proteomes" id="UP000095762">
    <property type="component" value="Unassembled WGS sequence"/>
</dbReference>
<name>A0A174RYY1_9FIRM</name>
<dbReference type="RefSeq" id="WP_055059616.1">
    <property type="nucleotide sequence ID" value="NZ_CZBP01000006.1"/>
</dbReference>
<reference evidence="1 2" key="1">
    <citation type="submission" date="2015-09" db="EMBL/GenBank/DDBJ databases">
        <authorList>
            <consortium name="Pathogen Informatics"/>
        </authorList>
    </citation>
    <scope>NUCLEOTIDE SEQUENCE [LARGE SCALE GENOMIC DNA]</scope>
    <source>
        <strain evidence="1 2">2789STDY5834957</strain>
    </source>
</reference>
<dbReference type="InterPro" id="IPR038148">
    <property type="entry name" value="Tn1545/Tn916_Xis"/>
</dbReference>
<dbReference type="EMBL" id="CZBP01000006">
    <property type="protein sequence ID" value="CUP88395.1"/>
    <property type="molecule type" value="Genomic_DNA"/>
</dbReference>
<proteinExistence type="predicted"/>
<organism evidence="1 2">
    <name type="scientific">Blautia obeum</name>
    <dbReference type="NCBI Taxonomy" id="40520"/>
    <lineage>
        <taxon>Bacteria</taxon>
        <taxon>Bacillati</taxon>
        <taxon>Bacillota</taxon>
        <taxon>Clostridia</taxon>
        <taxon>Lachnospirales</taxon>
        <taxon>Lachnospiraceae</taxon>
        <taxon>Blautia</taxon>
    </lineage>
</organism>
<dbReference type="AlphaFoldDB" id="A0A174RYY1"/>
<dbReference type="Pfam" id="PF09035">
    <property type="entry name" value="Tn916-Xis"/>
    <property type="match status" value="1"/>
</dbReference>
<dbReference type="InterPro" id="IPR015122">
    <property type="entry name" value="Tn916-Xis"/>
</dbReference>
<accession>A0A174RYY1</accession>
<evidence type="ECO:0000313" key="1">
    <source>
        <dbReference type="EMBL" id="CUP88395.1"/>
    </source>
</evidence>
<dbReference type="Gene3D" id="3.90.105.50">
    <property type="match status" value="1"/>
</dbReference>